<feature type="compositionally biased region" description="Basic and acidic residues" evidence="4">
    <location>
        <begin position="227"/>
        <end position="266"/>
    </location>
</feature>
<evidence type="ECO:0000256" key="2">
    <source>
        <dbReference type="ARBA" id="ARBA00005904"/>
    </source>
</evidence>
<dbReference type="PANTHER" id="PTHR14369:SF0">
    <property type="entry name" value="SURFEIT LOCUS PROTEIN 6"/>
    <property type="match status" value="1"/>
</dbReference>
<dbReference type="GO" id="GO:0005730">
    <property type="term" value="C:nucleolus"/>
    <property type="evidence" value="ECO:0007669"/>
    <property type="project" value="TreeGrafter"/>
</dbReference>
<name>A0AAW1HUJ3_POPJA</name>
<dbReference type="InterPro" id="IPR029190">
    <property type="entry name" value="Rrp14/SURF6_C"/>
</dbReference>
<evidence type="ECO:0000259" key="5">
    <source>
        <dbReference type="Pfam" id="PF04935"/>
    </source>
</evidence>
<accession>A0AAW1HUJ3</accession>
<evidence type="ECO:0000313" key="6">
    <source>
        <dbReference type="EMBL" id="KAK9680012.1"/>
    </source>
</evidence>
<dbReference type="AlphaFoldDB" id="A0AAW1HUJ3"/>
<evidence type="ECO:0000313" key="7">
    <source>
        <dbReference type="Proteomes" id="UP001458880"/>
    </source>
</evidence>
<dbReference type="Proteomes" id="UP001458880">
    <property type="component" value="Unassembled WGS sequence"/>
</dbReference>
<keyword evidence="3" id="KW-0539">Nucleus</keyword>
<sequence>MANHNIKKFDQRGLEAILKTENQFITNLFSILALPQNNQNDDDEDNTDVSQKKIFLPGNKTSRATSLVELQNRINKLKNKNNTYKEKLQKKNLKNRLKKKIKQQKRNNTQKQSKTTRSINENSETLEKEAALNITKEQPIFNKDDKMVFSKIDFAGLGNTKIKKADTNPKKVLEQVQQVNDKIKKLKETGEIQKATEIKEKTAWKNALAKTQGVKVKDDPVLLKKSIQKLEQRKRSSKKKWENRAENVKKGKEEKQRKRTENIEKRKKDKKLHKLKRASKKGKIIPGF</sequence>
<feature type="region of interest" description="Disordered" evidence="4">
    <location>
        <begin position="227"/>
        <end position="288"/>
    </location>
</feature>
<feature type="domain" description="Ribosomal RNA-processing protein 14/surfeit locus protein 6 C-terminal" evidence="5">
    <location>
        <begin position="84"/>
        <end position="275"/>
    </location>
</feature>
<comment type="caution">
    <text evidence="6">The sequence shown here is derived from an EMBL/GenBank/DDBJ whole genome shotgun (WGS) entry which is preliminary data.</text>
</comment>
<feature type="compositionally biased region" description="Basic residues" evidence="4">
    <location>
        <begin position="267"/>
        <end position="288"/>
    </location>
</feature>
<gene>
    <name evidence="6" type="ORF">QE152_g39492</name>
</gene>
<evidence type="ECO:0000256" key="1">
    <source>
        <dbReference type="ARBA" id="ARBA00004123"/>
    </source>
</evidence>
<dbReference type="InterPro" id="IPR007019">
    <property type="entry name" value="SURF6"/>
</dbReference>
<dbReference type="GO" id="GO:0042274">
    <property type="term" value="P:ribosomal small subunit biogenesis"/>
    <property type="evidence" value="ECO:0007669"/>
    <property type="project" value="TreeGrafter"/>
</dbReference>
<evidence type="ECO:0000256" key="3">
    <source>
        <dbReference type="ARBA" id="ARBA00023242"/>
    </source>
</evidence>
<proteinExistence type="inferred from homology"/>
<dbReference type="GO" id="GO:0003723">
    <property type="term" value="F:RNA binding"/>
    <property type="evidence" value="ECO:0007669"/>
    <property type="project" value="TreeGrafter"/>
</dbReference>
<comment type="similarity">
    <text evidence="2">Belongs to the SURF6 family.</text>
</comment>
<dbReference type="GO" id="GO:0003677">
    <property type="term" value="F:DNA binding"/>
    <property type="evidence" value="ECO:0007669"/>
    <property type="project" value="TreeGrafter"/>
</dbReference>
<feature type="compositionally biased region" description="Low complexity" evidence="4">
    <location>
        <begin position="106"/>
        <end position="116"/>
    </location>
</feature>
<dbReference type="GO" id="GO:0042273">
    <property type="term" value="P:ribosomal large subunit biogenesis"/>
    <property type="evidence" value="ECO:0007669"/>
    <property type="project" value="TreeGrafter"/>
</dbReference>
<dbReference type="PANTHER" id="PTHR14369">
    <property type="entry name" value="SURFEIT LOCUS PROTEIN 6"/>
    <property type="match status" value="1"/>
</dbReference>
<protein>
    <submittedName>
        <fullName evidence="6">Surfeit locus protein 6</fullName>
    </submittedName>
</protein>
<organism evidence="6 7">
    <name type="scientific">Popillia japonica</name>
    <name type="common">Japanese beetle</name>
    <dbReference type="NCBI Taxonomy" id="7064"/>
    <lineage>
        <taxon>Eukaryota</taxon>
        <taxon>Metazoa</taxon>
        <taxon>Ecdysozoa</taxon>
        <taxon>Arthropoda</taxon>
        <taxon>Hexapoda</taxon>
        <taxon>Insecta</taxon>
        <taxon>Pterygota</taxon>
        <taxon>Neoptera</taxon>
        <taxon>Endopterygota</taxon>
        <taxon>Coleoptera</taxon>
        <taxon>Polyphaga</taxon>
        <taxon>Scarabaeiformia</taxon>
        <taxon>Scarabaeidae</taxon>
        <taxon>Rutelinae</taxon>
        <taxon>Popillia</taxon>
    </lineage>
</organism>
<evidence type="ECO:0000256" key="4">
    <source>
        <dbReference type="SAM" id="MobiDB-lite"/>
    </source>
</evidence>
<feature type="region of interest" description="Disordered" evidence="4">
    <location>
        <begin position="99"/>
        <end position="124"/>
    </location>
</feature>
<reference evidence="6 7" key="1">
    <citation type="journal article" date="2024" name="BMC Genomics">
        <title>De novo assembly and annotation of Popillia japonica's genome with initial clues to its potential as an invasive pest.</title>
        <authorList>
            <person name="Cucini C."/>
            <person name="Boschi S."/>
            <person name="Funari R."/>
            <person name="Cardaioli E."/>
            <person name="Iannotti N."/>
            <person name="Marturano G."/>
            <person name="Paoli F."/>
            <person name="Bruttini M."/>
            <person name="Carapelli A."/>
            <person name="Frati F."/>
            <person name="Nardi F."/>
        </authorList>
    </citation>
    <scope>NUCLEOTIDE SEQUENCE [LARGE SCALE GENOMIC DNA]</scope>
    <source>
        <strain evidence="6">DMR45628</strain>
    </source>
</reference>
<keyword evidence="7" id="KW-1185">Reference proteome</keyword>
<dbReference type="EMBL" id="JASPKY010000945">
    <property type="protein sequence ID" value="KAK9680012.1"/>
    <property type="molecule type" value="Genomic_DNA"/>
</dbReference>
<dbReference type="Pfam" id="PF04935">
    <property type="entry name" value="SURF6"/>
    <property type="match status" value="1"/>
</dbReference>
<comment type="subcellular location">
    <subcellularLocation>
        <location evidence="1">Nucleus</location>
    </subcellularLocation>
</comment>